<dbReference type="AlphaFoldDB" id="A0ABD3AHD9"/>
<feature type="transmembrane region" description="Helical" evidence="10">
    <location>
        <begin position="107"/>
        <end position="127"/>
    </location>
</feature>
<evidence type="ECO:0000313" key="12">
    <source>
        <dbReference type="Proteomes" id="UP001630127"/>
    </source>
</evidence>
<name>A0ABD3AHD9_9GENT</name>
<keyword evidence="8" id="KW-0407">Ion channel</keyword>
<dbReference type="Pfam" id="PF11744">
    <property type="entry name" value="ALMT"/>
    <property type="match status" value="1"/>
</dbReference>
<evidence type="ECO:0000313" key="11">
    <source>
        <dbReference type="EMBL" id="KAL3530317.1"/>
    </source>
</evidence>
<dbReference type="GO" id="GO:0016020">
    <property type="term" value="C:membrane"/>
    <property type="evidence" value="ECO:0007669"/>
    <property type="project" value="UniProtKB-SubCell"/>
</dbReference>
<feature type="transmembrane region" description="Helical" evidence="10">
    <location>
        <begin position="50"/>
        <end position="69"/>
    </location>
</feature>
<dbReference type="Proteomes" id="UP001630127">
    <property type="component" value="Unassembled WGS sequence"/>
</dbReference>
<gene>
    <name evidence="11" type="ORF">ACH5RR_009639</name>
</gene>
<proteinExistence type="inferred from homology"/>
<evidence type="ECO:0000256" key="2">
    <source>
        <dbReference type="ARBA" id="ARBA00007079"/>
    </source>
</evidence>
<keyword evidence="7 10" id="KW-0472">Membrane</keyword>
<dbReference type="GO" id="GO:0034220">
    <property type="term" value="P:monoatomic ion transmembrane transport"/>
    <property type="evidence" value="ECO:0007669"/>
    <property type="project" value="UniProtKB-KW"/>
</dbReference>
<keyword evidence="12" id="KW-1185">Reference proteome</keyword>
<evidence type="ECO:0000256" key="10">
    <source>
        <dbReference type="SAM" id="Phobius"/>
    </source>
</evidence>
<evidence type="ECO:0000256" key="6">
    <source>
        <dbReference type="ARBA" id="ARBA00023065"/>
    </source>
</evidence>
<evidence type="ECO:0000256" key="9">
    <source>
        <dbReference type="SAM" id="MobiDB-lite"/>
    </source>
</evidence>
<evidence type="ECO:0008006" key="13">
    <source>
        <dbReference type="Google" id="ProtNLM"/>
    </source>
</evidence>
<protein>
    <recommendedName>
        <fullName evidence="13">Aluminum-activated malate transporter 2-like</fullName>
    </recommendedName>
</protein>
<organism evidence="11 12">
    <name type="scientific">Cinchona calisaya</name>
    <dbReference type="NCBI Taxonomy" id="153742"/>
    <lineage>
        <taxon>Eukaryota</taxon>
        <taxon>Viridiplantae</taxon>
        <taxon>Streptophyta</taxon>
        <taxon>Embryophyta</taxon>
        <taxon>Tracheophyta</taxon>
        <taxon>Spermatophyta</taxon>
        <taxon>Magnoliopsida</taxon>
        <taxon>eudicotyledons</taxon>
        <taxon>Gunneridae</taxon>
        <taxon>Pentapetalae</taxon>
        <taxon>asterids</taxon>
        <taxon>lamiids</taxon>
        <taxon>Gentianales</taxon>
        <taxon>Rubiaceae</taxon>
        <taxon>Cinchonoideae</taxon>
        <taxon>Cinchoneae</taxon>
        <taxon>Cinchona</taxon>
    </lineage>
</organism>
<evidence type="ECO:0000256" key="3">
    <source>
        <dbReference type="ARBA" id="ARBA00022448"/>
    </source>
</evidence>
<evidence type="ECO:0000256" key="1">
    <source>
        <dbReference type="ARBA" id="ARBA00004141"/>
    </source>
</evidence>
<comment type="similarity">
    <text evidence="2">Belongs to the aromatic acid exporter (TC 2.A.85) family.</text>
</comment>
<accession>A0ABD3AHD9</accession>
<feature type="region of interest" description="Disordered" evidence="9">
    <location>
        <begin position="467"/>
        <end position="488"/>
    </location>
</feature>
<comment type="caution">
    <text evidence="11">The sequence shown here is derived from an EMBL/GenBank/DDBJ whole genome shotgun (WGS) entry which is preliminary data.</text>
</comment>
<dbReference type="EMBL" id="JBJUIK010000004">
    <property type="protein sequence ID" value="KAL3530317.1"/>
    <property type="molecule type" value="Genomic_DNA"/>
</dbReference>
<dbReference type="PANTHER" id="PTHR31086">
    <property type="entry name" value="ALUMINUM-ACTIVATED MALATE TRANSPORTER 10"/>
    <property type="match status" value="1"/>
</dbReference>
<keyword evidence="3" id="KW-0813">Transport</keyword>
<evidence type="ECO:0000256" key="7">
    <source>
        <dbReference type="ARBA" id="ARBA00023136"/>
    </source>
</evidence>
<keyword evidence="5 10" id="KW-1133">Transmembrane helix</keyword>
<evidence type="ECO:0000256" key="5">
    <source>
        <dbReference type="ARBA" id="ARBA00022989"/>
    </source>
</evidence>
<comment type="subcellular location">
    <subcellularLocation>
        <location evidence="1">Membrane</location>
        <topology evidence="1">Multi-pass membrane protein</topology>
    </subcellularLocation>
</comment>
<feature type="transmembrane region" description="Helical" evidence="10">
    <location>
        <begin position="133"/>
        <end position="152"/>
    </location>
</feature>
<keyword evidence="6" id="KW-0406">Ion transport</keyword>
<keyword evidence="4 10" id="KW-0812">Transmembrane</keyword>
<feature type="transmembrane region" description="Helical" evidence="10">
    <location>
        <begin position="159"/>
        <end position="179"/>
    </location>
</feature>
<sequence>MEMGSANNEKISIFLRGWWFMKDLPKKILAKVVEIARQTKTIGQDDPRRVIHSLKVGLVLTLVSLFYYFQPLYKSFGVSAMWAVMTVVVVFEFSVGATIGKGFNRGLATLLAGVLGVGAHHLASMTGKVGEPILIGLFVFLQAVVSTFIRFFPKVKARYDYGLMIFILTFCLVSISGFRTDDILELAQKRLSTIFIGASTCVIVSIFVCPVWSGEDLHNLVADHIEKLGNFLEGFGSEYFEESGEAEKRDGKSFLVGYKSVLNSKNTEENLANLARWEPGHGKFMYLHPWKQYLKIGTLARQCACRIEALNSYLNSQIKAPDEVRQKVQETCKTMSTESGQALKELSLAIRTMTRAADSPNTHIINAKTAARNLISLLKSDSWADINLLLVVPVAAVASLLADIVICVEDIDESVTELARLTKFKSQNLNFSNCKMASDEGKNKQLEMNGCPDQVIISINLTAPATDHQEKQSQSQESVQDTRQNVKV</sequence>
<feature type="transmembrane region" description="Helical" evidence="10">
    <location>
        <begin position="75"/>
        <end position="95"/>
    </location>
</feature>
<evidence type="ECO:0000256" key="4">
    <source>
        <dbReference type="ARBA" id="ARBA00022692"/>
    </source>
</evidence>
<feature type="transmembrane region" description="Helical" evidence="10">
    <location>
        <begin position="191"/>
        <end position="212"/>
    </location>
</feature>
<evidence type="ECO:0000256" key="8">
    <source>
        <dbReference type="ARBA" id="ARBA00023303"/>
    </source>
</evidence>
<reference evidence="11 12" key="1">
    <citation type="submission" date="2024-11" db="EMBL/GenBank/DDBJ databases">
        <title>A near-complete genome assembly of Cinchona calisaya.</title>
        <authorList>
            <person name="Lian D.C."/>
            <person name="Zhao X.W."/>
            <person name="Wei L."/>
        </authorList>
    </citation>
    <scope>NUCLEOTIDE SEQUENCE [LARGE SCALE GENOMIC DNA]</scope>
    <source>
        <tissue evidence="11">Nenye</tissue>
    </source>
</reference>
<dbReference type="InterPro" id="IPR020966">
    <property type="entry name" value="ALMT"/>
</dbReference>